<protein>
    <submittedName>
        <fullName evidence="1">Amino acid-binding protein</fullName>
    </submittedName>
</protein>
<proteinExistence type="predicted"/>
<gene>
    <name evidence="1" type="ORF">AB3G37_16415</name>
</gene>
<accession>A0AB39VL18</accession>
<reference evidence="1" key="1">
    <citation type="submission" date="2024-07" db="EMBL/GenBank/DDBJ databases">
        <authorList>
            <person name="Biller S.J."/>
        </authorList>
    </citation>
    <scope>NUCLEOTIDE SEQUENCE</scope>
    <source>
        <strain evidence="1">WC2420</strain>
    </source>
</reference>
<dbReference type="Gene3D" id="3.30.2130.10">
    <property type="entry name" value="VC0802-like"/>
    <property type="match status" value="1"/>
</dbReference>
<organism evidence="1">
    <name type="scientific">Rouxiella sp. WC2420</name>
    <dbReference type="NCBI Taxonomy" id="3234145"/>
    <lineage>
        <taxon>Bacteria</taxon>
        <taxon>Pseudomonadati</taxon>
        <taxon>Pseudomonadota</taxon>
        <taxon>Gammaproteobacteria</taxon>
        <taxon>Enterobacterales</taxon>
        <taxon>Yersiniaceae</taxon>
        <taxon>Rouxiella</taxon>
    </lineage>
</organism>
<dbReference type="AlphaFoldDB" id="A0AB39VL18"/>
<dbReference type="EMBL" id="CP165628">
    <property type="protein sequence ID" value="XDU71135.1"/>
    <property type="molecule type" value="Genomic_DNA"/>
</dbReference>
<evidence type="ECO:0000313" key="1">
    <source>
        <dbReference type="EMBL" id="XDU71135.1"/>
    </source>
</evidence>
<sequence>MYDIHVILKNEPGELAWLGKILGLYGISQEGGGVFTVNGQCHAHFLVKDGEKAKSALETEGFAVQGIHKPLIRKLDQQQPDELGNIAARLSEFGINIITQYSDHANRLILVTDNNLVAEEVTAPWIATAY</sequence>
<name>A0AB39VL18_9GAMM</name>
<dbReference type="RefSeq" id="WP_369788492.1">
    <property type="nucleotide sequence ID" value="NZ_CP165628.1"/>
</dbReference>